<proteinExistence type="predicted"/>
<dbReference type="RefSeq" id="WP_343972931.1">
    <property type="nucleotide sequence ID" value="NZ_BAAAJG010000003.1"/>
</dbReference>
<evidence type="ECO:0000313" key="2">
    <source>
        <dbReference type="Proteomes" id="UP001597145"/>
    </source>
</evidence>
<accession>A0ABW4FWV0</accession>
<protein>
    <recommendedName>
        <fullName evidence="3">Circularly permuted type 2 ATP-grasp protein</fullName>
    </recommendedName>
</protein>
<name>A0ABW4FWV0_9PSEU</name>
<evidence type="ECO:0000313" key="1">
    <source>
        <dbReference type="EMBL" id="MFD1534966.1"/>
    </source>
</evidence>
<reference evidence="2" key="1">
    <citation type="journal article" date="2019" name="Int. J. Syst. Evol. Microbiol.">
        <title>The Global Catalogue of Microorganisms (GCM) 10K type strain sequencing project: providing services to taxonomists for standard genome sequencing and annotation.</title>
        <authorList>
            <consortium name="The Broad Institute Genomics Platform"/>
            <consortium name="The Broad Institute Genome Sequencing Center for Infectious Disease"/>
            <person name="Wu L."/>
            <person name="Ma J."/>
        </authorList>
    </citation>
    <scope>NUCLEOTIDE SEQUENCE [LARGE SCALE GENOMIC DNA]</scope>
    <source>
        <strain evidence="2">JCM 12165</strain>
    </source>
</reference>
<keyword evidence="2" id="KW-1185">Reference proteome</keyword>
<evidence type="ECO:0008006" key="3">
    <source>
        <dbReference type="Google" id="ProtNLM"/>
    </source>
</evidence>
<sequence length="484" mass="52428">MTDNGLLDLVIHDVWDALPELLRHEFLTRRTASNGWGFYPRQESDGGRWEPLRPVVIGERAHQGLESLAARLLRLAVDTCRRRASTLGELHRVLRFPHDLPLMDPDRPLVAAELTRYARPDLLIEQGRPHLLEFNNSTRLGGATVTPRLAEAYAGLCPQSGLYPPPSTVTARSAALARTLRAKIGNGNGGRLLMPAYCGINKSTGAVRRYETARSPIVAETQRMGLEVVQADLVDLRLDAAGRLLAADVPIDLVLLEWGGNRIVDDGGGLAALRAADRARTIEMFPRTESAMISSKAILSWLHEDCDAGVLAGADHALVRTHVPWTVCLGLDEDPAAQGKLLRMAAGERDRLVAKPAVDRSGNGVFFGNQTSAQDWRQTVMQAARESPVVLQHRVESDRITMPFRHQDSGQQVTARVPFVLSPFIIDGAAASVAVRHMGPGVPARDVVISASRGACPSTALLAPDPLGRPSVTSHQVLGCSQGK</sequence>
<dbReference type="SUPFAM" id="SSF56059">
    <property type="entry name" value="Glutathione synthetase ATP-binding domain-like"/>
    <property type="match status" value="1"/>
</dbReference>
<comment type="caution">
    <text evidence="1">The sequence shown here is derived from an EMBL/GenBank/DDBJ whole genome shotgun (WGS) entry which is preliminary data.</text>
</comment>
<gene>
    <name evidence="1" type="ORF">ACFSCY_36705</name>
</gene>
<dbReference type="Proteomes" id="UP001597145">
    <property type="component" value="Unassembled WGS sequence"/>
</dbReference>
<dbReference type="EMBL" id="JBHUCP010000048">
    <property type="protein sequence ID" value="MFD1534966.1"/>
    <property type="molecule type" value="Genomic_DNA"/>
</dbReference>
<organism evidence="1 2">
    <name type="scientific">Pseudonocardia aurantiaca</name>
    <dbReference type="NCBI Taxonomy" id="75290"/>
    <lineage>
        <taxon>Bacteria</taxon>
        <taxon>Bacillati</taxon>
        <taxon>Actinomycetota</taxon>
        <taxon>Actinomycetes</taxon>
        <taxon>Pseudonocardiales</taxon>
        <taxon>Pseudonocardiaceae</taxon>
        <taxon>Pseudonocardia</taxon>
    </lineage>
</organism>